<dbReference type="Pfam" id="PF13517">
    <property type="entry name" value="FG-GAP_3"/>
    <property type="match status" value="4"/>
</dbReference>
<dbReference type="Pfam" id="PF07593">
    <property type="entry name" value="UnbV_ASPIC"/>
    <property type="match status" value="1"/>
</dbReference>
<protein>
    <submittedName>
        <fullName evidence="3">VCBS repeat-containing protein</fullName>
    </submittedName>
</protein>
<dbReference type="InterPro" id="IPR028994">
    <property type="entry name" value="Integrin_alpha_N"/>
</dbReference>
<keyword evidence="1" id="KW-0732">Signal</keyword>
<dbReference type="InterPro" id="IPR013517">
    <property type="entry name" value="FG-GAP"/>
</dbReference>
<sequence length="1117" mass="125745">MRIQYVLCLPIFLGLFISCNNNSSSYLFEYISDKHTQIHFSNDIKINDEINVIDFQYCYNGGGVGIGDFDNNGLPDIVFTGNQVSTKIYLNEGELRFVDVTQIAKVKTEDWITGVSIIDINSDGLDDIYLNVGGADCNGDCSNLLFVNQGLNPNRIPVFREMAKEYGLNDSEYSQQTVFFDYDLDGDLDAYIVRNGNISFDKNSPIPKKYFPSHLADLLLRNESSENFDHPVFVDASNELKGAQKGFGLGVGINDFNNDGLVDIYVANDFITNDLLYLNHKKLESSEVGFQECSVKMLGHQTYNAMGVDIADVNNDSYPDILVLDMLPDNYRRLKTMVGAMNYDKYELSLKNGYSSQYMRNTLQIHNGSNNAEEVRFADISFLAKLSQTDWSWAPLLMDFDLDGDKDIFITNGYGTDITDLDFINYTQQNNAFGTKESRDKKIKELVAQQKSVRLQNFFFKNNGGLNFDEVSTNWSKEKLSLSNGAAYADLDLDGDLDLVVNNINEKAFVLKNNASEKEDFKYLKIKLLGNKQNKEAIGAKVKLWDDGKVQTHFQSVIRGYLSSMDSGAFFGLKDNEIDSIEVFWPNGDRSLKTNIKSNQTIEFSFNEIKPDRIKQSILESLFTQNEEVINYGHQENKYNDYLNQPLLTTKHSNSGPCMVAADIDMLPGDEIFIGGSIGEPGSIWFKNSSNSYYKTQSLDSIYEDTAPAFFDFDGDADLDLYVGSGGSEFKTNDSRYLDRLYENVGKGRFKITIDKLPIINSATSVVKPFDFDKDGDIDLFVGSNITPGKYPLTPESYVLLNENGEFSKIEFNGLSNIGMVKDASWADIDNDGWPDLVLVGDWMPIAIFKNHAGNLEQMQLQIKNEEGVSINSSGWWRSLSQGDFDSDGDLDFIIGNQGLNNFINPTQEYPMYIVNIDYDKNGSIDPLVAGYYDIEAKKKLMPLHFRDDIMKQLVQLKSKYKSYEDFSKAEFNELLEIKDLAQITLVSYVSASSYLENLGGGNFALKQLPIETQVAPVNTILVKDFDKDGNLDVLMAGNDLNSETHFGRYDALTGILLKGNGLGKLEVIPSDKSGFYLPHQTNEIIEFKIDENNTMILAGQNNQKAKVFEWKQTITQ</sequence>
<feature type="domain" description="ASPIC/UnbV" evidence="2">
    <location>
        <begin position="537"/>
        <end position="602"/>
    </location>
</feature>
<dbReference type="PANTHER" id="PTHR16026:SF0">
    <property type="entry name" value="CARTILAGE ACIDIC PROTEIN 1"/>
    <property type="match status" value="1"/>
</dbReference>
<gene>
    <name evidence="3" type="ORF">RM706_01225</name>
</gene>
<dbReference type="Proteomes" id="UP001255246">
    <property type="component" value="Unassembled WGS sequence"/>
</dbReference>
<evidence type="ECO:0000313" key="4">
    <source>
        <dbReference type="Proteomes" id="UP001255246"/>
    </source>
</evidence>
<accession>A0ABU3A6W0</accession>
<dbReference type="PANTHER" id="PTHR16026">
    <property type="entry name" value="CARTILAGE ACIDIC PROTEIN 1"/>
    <property type="match status" value="1"/>
</dbReference>
<evidence type="ECO:0000256" key="1">
    <source>
        <dbReference type="ARBA" id="ARBA00022729"/>
    </source>
</evidence>
<name>A0ABU3A6W0_9FLAO</name>
<reference evidence="3 4" key="1">
    <citation type="submission" date="2023-09" db="EMBL/GenBank/DDBJ databases">
        <authorList>
            <person name="Rey-Velasco X."/>
        </authorList>
    </citation>
    <scope>NUCLEOTIDE SEQUENCE [LARGE SCALE GENOMIC DNA]</scope>
    <source>
        <strain evidence="3 4">F388</strain>
    </source>
</reference>
<comment type="caution">
    <text evidence="3">The sequence shown here is derived from an EMBL/GenBank/DDBJ whole genome shotgun (WGS) entry which is preliminary data.</text>
</comment>
<dbReference type="PROSITE" id="PS51257">
    <property type="entry name" value="PROKAR_LIPOPROTEIN"/>
    <property type="match status" value="1"/>
</dbReference>
<dbReference type="RefSeq" id="WP_311349198.1">
    <property type="nucleotide sequence ID" value="NZ_JAVRHR010000001.1"/>
</dbReference>
<dbReference type="Gene3D" id="2.130.10.130">
    <property type="entry name" value="Integrin alpha, N-terminal"/>
    <property type="match status" value="3"/>
</dbReference>
<organism evidence="3 4">
    <name type="scientific">Croceitalea rosinachiae</name>
    <dbReference type="NCBI Taxonomy" id="3075596"/>
    <lineage>
        <taxon>Bacteria</taxon>
        <taxon>Pseudomonadati</taxon>
        <taxon>Bacteroidota</taxon>
        <taxon>Flavobacteriia</taxon>
        <taxon>Flavobacteriales</taxon>
        <taxon>Flavobacteriaceae</taxon>
        <taxon>Croceitalea</taxon>
    </lineage>
</organism>
<dbReference type="InterPro" id="IPR027039">
    <property type="entry name" value="Crtac1"/>
</dbReference>
<keyword evidence="4" id="KW-1185">Reference proteome</keyword>
<dbReference type="SUPFAM" id="SSF69318">
    <property type="entry name" value="Integrin alpha N-terminal domain"/>
    <property type="match status" value="2"/>
</dbReference>
<proteinExistence type="predicted"/>
<evidence type="ECO:0000313" key="3">
    <source>
        <dbReference type="EMBL" id="MDT0605628.1"/>
    </source>
</evidence>
<evidence type="ECO:0000259" key="2">
    <source>
        <dbReference type="Pfam" id="PF07593"/>
    </source>
</evidence>
<dbReference type="EMBL" id="JAVRHR010000001">
    <property type="protein sequence ID" value="MDT0605628.1"/>
    <property type="molecule type" value="Genomic_DNA"/>
</dbReference>
<dbReference type="InterPro" id="IPR011519">
    <property type="entry name" value="UnbV_ASPIC"/>
</dbReference>